<feature type="region of interest" description="Disordered" evidence="1">
    <location>
        <begin position="215"/>
        <end position="300"/>
    </location>
</feature>
<dbReference type="InterPro" id="IPR018800">
    <property type="entry name" value="PRCC"/>
</dbReference>
<feature type="compositionally biased region" description="Acidic residues" evidence="1">
    <location>
        <begin position="87"/>
        <end position="97"/>
    </location>
</feature>
<name>A0A0V0JCV3_SCHSO</name>
<dbReference type="PANTHER" id="PTHR13621">
    <property type="entry name" value="PROLINE-RICH PROTEIN PRCC"/>
    <property type="match status" value="1"/>
</dbReference>
<gene>
    <name evidence="2" type="primary">GT2D2</name>
    <name evidence="2" type="ORF">TR117263</name>
</gene>
<feature type="region of interest" description="Disordered" evidence="1">
    <location>
        <begin position="87"/>
        <end position="117"/>
    </location>
</feature>
<protein>
    <submittedName>
        <fullName evidence="2">General transcription factor II-I repeat domain-containing protein 2</fullName>
    </submittedName>
</protein>
<dbReference type="AlphaFoldDB" id="A0A0V0JCV3"/>
<evidence type="ECO:0000313" key="2">
    <source>
        <dbReference type="EMBL" id="JAP63146.1"/>
    </source>
</evidence>
<dbReference type="Pfam" id="PF10253">
    <property type="entry name" value="PRCC"/>
    <property type="match status" value="1"/>
</dbReference>
<organism evidence="2">
    <name type="scientific">Schistocephalus solidus</name>
    <name type="common">Tapeworm</name>
    <dbReference type="NCBI Taxonomy" id="70667"/>
    <lineage>
        <taxon>Eukaryota</taxon>
        <taxon>Metazoa</taxon>
        <taxon>Spiralia</taxon>
        <taxon>Lophotrochozoa</taxon>
        <taxon>Platyhelminthes</taxon>
        <taxon>Cestoda</taxon>
        <taxon>Eucestoda</taxon>
        <taxon>Diphyllobothriidea</taxon>
        <taxon>Diphyllobothriidae</taxon>
        <taxon>Schistocephalus</taxon>
    </lineage>
</organism>
<dbReference type="EMBL" id="GEEE01019675">
    <property type="protein sequence ID" value="JAP43550.1"/>
    <property type="molecule type" value="Transcribed_RNA"/>
</dbReference>
<proteinExistence type="predicted"/>
<feature type="compositionally biased region" description="Basic and acidic residues" evidence="1">
    <location>
        <begin position="271"/>
        <end position="281"/>
    </location>
</feature>
<evidence type="ECO:0000256" key="1">
    <source>
        <dbReference type="SAM" id="MobiDB-lite"/>
    </source>
</evidence>
<feature type="compositionally biased region" description="Low complexity" evidence="1">
    <location>
        <begin position="215"/>
        <end position="242"/>
    </location>
</feature>
<dbReference type="GO" id="GO:0005634">
    <property type="term" value="C:nucleus"/>
    <property type="evidence" value="ECO:0007669"/>
    <property type="project" value="TreeGrafter"/>
</dbReference>
<dbReference type="EMBL" id="GEEE01000079">
    <property type="protein sequence ID" value="JAP63146.1"/>
    <property type="molecule type" value="Transcribed_RNA"/>
</dbReference>
<accession>A0A0V0JCV3</accession>
<reference evidence="2" key="1">
    <citation type="submission" date="2016-01" db="EMBL/GenBank/DDBJ databases">
        <title>Reference transcriptome for the parasite Schistocephalus solidus: insights into the molecular evolution of parasitism.</title>
        <authorList>
            <person name="Hebert F.O."/>
            <person name="Grambauer S."/>
            <person name="Barber I."/>
            <person name="Landry C.R."/>
            <person name="Aubin-Horth N."/>
        </authorList>
    </citation>
    <scope>NUCLEOTIDE SEQUENCE</scope>
</reference>
<feature type="compositionally biased region" description="Polar residues" evidence="1">
    <location>
        <begin position="100"/>
        <end position="117"/>
    </location>
</feature>
<dbReference type="PANTHER" id="PTHR13621:SF2">
    <property type="entry name" value="PROLINE-RICH PROTEIN PRCC"/>
    <property type="match status" value="1"/>
</dbReference>
<sequence>MSLQTLKARLPYKHSSINLEEADHRVSNLSQKTVPSNPSAQFTDSVEAEYKMRIPKNAKPLLKPLNIEKRTSKSGKILITIPTLEELDSSDDSDDETTLQRQKTQSNSMKQKPSTNLLDLLPPTRALIVREGNTPMMIPHQLAKPKAPESLVKQHQQRQHAAAQLKSANLSLPEDDEDEFIVDDDDTDEVTGKSKYFSFYDAKKEAERLTVLAQTTATSPSAVPSSSNSSSSGTASRISTSAPSHVSTPSSAPPGLPILPLKPFADEDLPEPGKRPAEHSVQDSNQVSDGEEPEPVWTEASFIPAPERKRARLGGCGQTQIGAGSSAIMDVIASAKSGIRSVSQDELTDGAQLELLKSITSDNRPRKVDAEQPNKLAFRKHQITWLAYKAQEQEYELQEQWSEARRNQHKSRSKYGF</sequence>